<dbReference type="InterPro" id="IPR036986">
    <property type="entry name" value="S4_RNA-bd_sf"/>
</dbReference>
<dbReference type="Gene3D" id="3.40.50.620">
    <property type="entry name" value="HUPs"/>
    <property type="match status" value="1"/>
</dbReference>
<name>A0A1F6VHM6_9BACT</name>
<evidence type="ECO:0000256" key="5">
    <source>
        <dbReference type="ARBA" id="ARBA00022917"/>
    </source>
</evidence>
<dbReference type="STRING" id="1801743.A2824_00595"/>
<sequence>MAINRDPEIINELLTRSISKIYPSKESLQEALSSGKPMRVYVGIDPTATYVHLGHSTNYILLKKFHDLGHKIIVLIGDFTARIGDPSDKTALRKKLSIEEIKNNLKTFKEQIGKIIDFKDKKNPVEFAFNSKWLKKLLFEDVLEITSNFTLQQMVERDAFQKRIKENKPLHLHELFYPIMQGYDSVALNADIEIGGTDQTFNMLAGRILVKNIQNREKFVITTTLLENPVTGEKLMSKSLGTGIGLNESPMNMYGKAMSLPDEVITRCFIDCTFWPVDKIKKTEKEIGKLKPRDFKMMLAHEIVKMYHGEKKAGEAEEFFIKTFQKKEIPEEIPEIRAEKGEKLADVLIKEGIIKSKSEWRRLVDEQAIHDLGNKIEINDYHFKVEKETILKIGKKRFIKIKQ</sequence>
<keyword evidence="3 9" id="KW-0547">Nucleotide-binding</keyword>
<evidence type="ECO:0000256" key="6">
    <source>
        <dbReference type="ARBA" id="ARBA00023146"/>
    </source>
</evidence>
<reference evidence="10 11" key="1">
    <citation type="journal article" date="2016" name="Nat. Commun.">
        <title>Thousands of microbial genomes shed light on interconnected biogeochemical processes in an aquifer system.</title>
        <authorList>
            <person name="Anantharaman K."/>
            <person name="Brown C.T."/>
            <person name="Hug L.A."/>
            <person name="Sharon I."/>
            <person name="Castelle C.J."/>
            <person name="Probst A.J."/>
            <person name="Thomas B.C."/>
            <person name="Singh A."/>
            <person name="Wilkins M.J."/>
            <person name="Karaoz U."/>
            <person name="Brodie E.L."/>
            <person name="Williams K.H."/>
            <person name="Hubbard S.S."/>
            <person name="Banfield J.F."/>
        </authorList>
    </citation>
    <scope>NUCLEOTIDE SEQUENCE [LARGE SCALE GENOMIC DNA]</scope>
</reference>
<protein>
    <recommendedName>
        <fullName evidence="1 8">Tyrosine--tRNA ligase</fullName>
        <ecNumber evidence="1 8">6.1.1.1</ecNumber>
    </recommendedName>
</protein>
<dbReference type="AlphaFoldDB" id="A0A1F6VHM6"/>
<dbReference type="SUPFAM" id="SSF52374">
    <property type="entry name" value="Nucleotidylyl transferase"/>
    <property type="match status" value="1"/>
</dbReference>
<evidence type="ECO:0000313" key="11">
    <source>
        <dbReference type="Proteomes" id="UP000178059"/>
    </source>
</evidence>
<dbReference type="GO" id="GO:0006437">
    <property type="term" value="P:tyrosyl-tRNA aminoacylation"/>
    <property type="evidence" value="ECO:0007669"/>
    <property type="project" value="UniProtKB-UniRule"/>
</dbReference>
<proteinExistence type="inferred from homology"/>
<keyword evidence="4 9" id="KW-0067">ATP-binding</keyword>
<dbReference type="Gene3D" id="3.10.290.10">
    <property type="entry name" value="RNA-binding S4 domain"/>
    <property type="match status" value="1"/>
</dbReference>
<dbReference type="EC" id="6.1.1.1" evidence="1 8"/>
<evidence type="ECO:0000256" key="7">
    <source>
        <dbReference type="ARBA" id="ARBA00048248"/>
    </source>
</evidence>
<dbReference type="InterPro" id="IPR002307">
    <property type="entry name" value="Tyr-tRNA-ligase"/>
</dbReference>
<comment type="similarity">
    <text evidence="9">Belongs to the class-I aminoacyl-tRNA synthetase family.</text>
</comment>
<dbReference type="GO" id="GO:0005524">
    <property type="term" value="F:ATP binding"/>
    <property type="evidence" value="ECO:0007669"/>
    <property type="project" value="UniProtKB-KW"/>
</dbReference>
<keyword evidence="2 9" id="KW-0436">Ligase</keyword>
<evidence type="ECO:0000256" key="3">
    <source>
        <dbReference type="ARBA" id="ARBA00022741"/>
    </source>
</evidence>
<keyword evidence="5 9" id="KW-0648">Protein biosynthesis</keyword>
<dbReference type="GO" id="GO:0005829">
    <property type="term" value="C:cytosol"/>
    <property type="evidence" value="ECO:0007669"/>
    <property type="project" value="TreeGrafter"/>
</dbReference>
<dbReference type="InterPro" id="IPR014729">
    <property type="entry name" value="Rossmann-like_a/b/a_fold"/>
</dbReference>
<dbReference type="NCBIfam" id="TIGR00234">
    <property type="entry name" value="tyrS"/>
    <property type="match status" value="1"/>
</dbReference>
<dbReference type="SUPFAM" id="SSF55174">
    <property type="entry name" value="Alpha-L RNA-binding motif"/>
    <property type="match status" value="1"/>
</dbReference>
<dbReference type="PRINTS" id="PR01040">
    <property type="entry name" value="TRNASYNTHTYR"/>
</dbReference>
<gene>
    <name evidence="10" type="ORF">A2824_00595</name>
</gene>
<dbReference type="Pfam" id="PF00579">
    <property type="entry name" value="tRNA-synt_1b"/>
    <property type="match status" value="1"/>
</dbReference>
<dbReference type="InterPro" id="IPR002305">
    <property type="entry name" value="aa-tRNA-synth_Ic"/>
</dbReference>
<evidence type="ECO:0000256" key="4">
    <source>
        <dbReference type="ARBA" id="ARBA00022840"/>
    </source>
</evidence>
<dbReference type="Proteomes" id="UP000178059">
    <property type="component" value="Unassembled WGS sequence"/>
</dbReference>
<dbReference type="GO" id="GO:0003723">
    <property type="term" value="F:RNA binding"/>
    <property type="evidence" value="ECO:0007669"/>
    <property type="project" value="InterPro"/>
</dbReference>
<comment type="caution">
    <text evidence="10">The sequence shown here is derived from an EMBL/GenBank/DDBJ whole genome shotgun (WGS) entry which is preliminary data.</text>
</comment>
<evidence type="ECO:0000256" key="8">
    <source>
        <dbReference type="NCBIfam" id="TIGR00234"/>
    </source>
</evidence>
<dbReference type="GO" id="GO:0004831">
    <property type="term" value="F:tyrosine-tRNA ligase activity"/>
    <property type="evidence" value="ECO:0007669"/>
    <property type="project" value="UniProtKB-UniRule"/>
</dbReference>
<accession>A0A1F6VHM6</accession>
<comment type="catalytic activity">
    <reaction evidence="7">
        <text>tRNA(Tyr) + L-tyrosine + ATP = L-tyrosyl-tRNA(Tyr) + AMP + diphosphate + H(+)</text>
        <dbReference type="Rhea" id="RHEA:10220"/>
        <dbReference type="Rhea" id="RHEA-COMP:9706"/>
        <dbReference type="Rhea" id="RHEA-COMP:9707"/>
        <dbReference type="ChEBI" id="CHEBI:15378"/>
        <dbReference type="ChEBI" id="CHEBI:30616"/>
        <dbReference type="ChEBI" id="CHEBI:33019"/>
        <dbReference type="ChEBI" id="CHEBI:58315"/>
        <dbReference type="ChEBI" id="CHEBI:78442"/>
        <dbReference type="ChEBI" id="CHEBI:78536"/>
        <dbReference type="ChEBI" id="CHEBI:456215"/>
        <dbReference type="EC" id="6.1.1.1"/>
    </reaction>
</comment>
<evidence type="ECO:0000256" key="9">
    <source>
        <dbReference type="RuleBase" id="RU363036"/>
    </source>
</evidence>
<dbReference type="Gene3D" id="1.10.240.10">
    <property type="entry name" value="Tyrosyl-Transfer RNA Synthetase"/>
    <property type="match status" value="1"/>
</dbReference>
<organism evidence="10 11">
    <name type="scientific">Candidatus Nomurabacteria bacterium RIFCSPHIGHO2_01_FULL_42_16</name>
    <dbReference type="NCBI Taxonomy" id="1801743"/>
    <lineage>
        <taxon>Bacteria</taxon>
        <taxon>Candidatus Nomuraibacteriota</taxon>
    </lineage>
</organism>
<evidence type="ECO:0000256" key="2">
    <source>
        <dbReference type="ARBA" id="ARBA00022598"/>
    </source>
</evidence>
<dbReference type="PANTHER" id="PTHR11766:SF1">
    <property type="entry name" value="TYROSINE--TRNA LIGASE"/>
    <property type="match status" value="1"/>
</dbReference>
<dbReference type="PANTHER" id="PTHR11766">
    <property type="entry name" value="TYROSYL-TRNA SYNTHETASE"/>
    <property type="match status" value="1"/>
</dbReference>
<evidence type="ECO:0000256" key="1">
    <source>
        <dbReference type="ARBA" id="ARBA00013160"/>
    </source>
</evidence>
<evidence type="ECO:0000313" key="10">
    <source>
        <dbReference type="EMBL" id="OGI69068.1"/>
    </source>
</evidence>
<dbReference type="EMBL" id="MFTT01000034">
    <property type="protein sequence ID" value="OGI69068.1"/>
    <property type="molecule type" value="Genomic_DNA"/>
</dbReference>
<dbReference type="InterPro" id="IPR024088">
    <property type="entry name" value="Tyr-tRNA-ligase_bac-type"/>
</dbReference>
<keyword evidence="6 9" id="KW-0030">Aminoacyl-tRNA synthetase</keyword>